<comment type="catalytic activity">
    <reaction evidence="6">
        <text>Exonucleolytic cleavage in the 3'- to 5'-direction to yield nucleoside 5'-phosphates.</text>
        <dbReference type="EC" id="3.1.13.1"/>
    </reaction>
</comment>
<dbReference type="InterPro" id="IPR022966">
    <property type="entry name" value="RNase_II/R_CS"/>
</dbReference>
<dbReference type="PROSITE" id="PS50126">
    <property type="entry name" value="S1"/>
    <property type="match status" value="1"/>
</dbReference>
<evidence type="ECO:0000259" key="8">
    <source>
        <dbReference type="PROSITE" id="PS50126"/>
    </source>
</evidence>
<dbReference type="Pfam" id="PF00773">
    <property type="entry name" value="RNB"/>
    <property type="match status" value="1"/>
</dbReference>
<accession>A0A556QNE7</accession>
<comment type="similarity">
    <text evidence="6">Belongs to the RNR ribonuclease family. RNase R subfamily.</text>
</comment>
<feature type="domain" description="S1 motif" evidence="8">
    <location>
        <begin position="696"/>
        <end position="777"/>
    </location>
</feature>
<dbReference type="AlphaFoldDB" id="A0A556QNE7"/>
<reference evidence="9 10" key="1">
    <citation type="submission" date="2019-07" db="EMBL/GenBank/DDBJ databases">
        <title>Description of 53C-WASEF.</title>
        <authorList>
            <person name="Pitt A."/>
            <person name="Hahn M.W."/>
        </authorList>
    </citation>
    <scope>NUCLEOTIDE SEQUENCE [LARGE SCALE GENOMIC DNA]</scope>
    <source>
        <strain evidence="9 10">53C-WASEF</strain>
    </source>
</reference>
<dbReference type="HAMAP" id="MF_01895">
    <property type="entry name" value="RNase_R"/>
    <property type="match status" value="1"/>
</dbReference>
<evidence type="ECO:0000256" key="1">
    <source>
        <dbReference type="ARBA" id="ARBA00022490"/>
    </source>
</evidence>
<evidence type="ECO:0000256" key="6">
    <source>
        <dbReference type="HAMAP-Rule" id="MF_01895"/>
    </source>
</evidence>
<dbReference type="InterPro" id="IPR011805">
    <property type="entry name" value="RNase_R"/>
</dbReference>
<sequence>MKFREPLLELLRQPGYRPATILDLSRALGLNKKLRPQLAHEIRTLLSKGEFTLVNGDRIALPGGRASSSVGKREVFHPRSGAGSGSTPKAEAPSGDAHLGKINFRAGGSAYVVLAKSGTGPAPDSIQIFPDDTGVAFHGDTVEIYINPGIRQRRDGRGTEQTGRVLRVIERARGTIVGNLQKIRNSYYVKPDDPRMFHEVVVGDPALTKIEPTPAIGDKVVVRLADWTKRSQLIQGEIIERLGKTFEPRAELAGIYHKYNLDPTFSAAVEREVASLPNTVQPAELTGRLDYREIPTFTIDPDDAKDFDDALSLEYLDNGDIRVGIHIADVSAYVKSGTALDKEAQRRGNSTYLVGTVIPMLPEKLSNGLCSLVEAQDRLTKAVFLVFDAKGRPKAHTFANTVIRSRKRLTYKQAYALLFEDSFEKIRALPLPAKHQTGSTGRALSSLDDAELADLQKWVRQLWSLASKLRQDRMANGSLDLDMPETKVFVDAEGYADRLEKIEHDESHQLIEEFMLAANETVARMTKTQKLASIYRVHDEPDVEKLNELREFLGAQDIRTGDLSKREEIVKLLHVLSTHPQGYTLRTQLLRSLKKAAYRGSPDGHYGLAKNDYTHFTSPIRRYSDLVVHRVFDHYLIKHEGQKAPANYNYGYSAAKMDTLGEHLSQTEINSTEAERESVKIKLLEFFERELAKEKKSTFAAVITDVRPNGLFVELTESMTFGFIPMSVLSDDVYTINNAGDALIGRRTKNTYQLAAHLDVAVEKVDRFKRLIDFRPAGSGGSAPVSALPMDKPSPHPSVPIPKKKTFSSGKASKPSKPSKAKKPKNSRKR</sequence>
<dbReference type="SUPFAM" id="SSF50249">
    <property type="entry name" value="Nucleic acid-binding proteins"/>
    <property type="match status" value="2"/>
</dbReference>
<dbReference type="Proteomes" id="UP000315648">
    <property type="component" value="Unassembled WGS sequence"/>
</dbReference>
<proteinExistence type="inferred from homology"/>
<evidence type="ECO:0000256" key="3">
    <source>
        <dbReference type="ARBA" id="ARBA00022801"/>
    </source>
</evidence>
<keyword evidence="1 6" id="KW-0963">Cytoplasm</keyword>
<dbReference type="PANTHER" id="PTHR23355:SF9">
    <property type="entry name" value="DIS3-LIKE EXONUCLEASE 2"/>
    <property type="match status" value="1"/>
</dbReference>
<dbReference type="Gene3D" id="2.40.50.140">
    <property type="entry name" value="Nucleic acid-binding proteins"/>
    <property type="match status" value="1"/>
</dbReference>
<protein>
    <recommendedName>
        <fullName evidence="6">Ribonuclease R</fullName>
        <shortName evidence="6">RNase R</shortName>
        <ecNumber evidence="6">3.1.13.1</ecNumber>
    </recommendedName>
</protein>
<name>A0A556QNE7_9BACT</name>
<dbReference type="RefSeq" id="WP_144228507.1">
    <property type="nucleotide sequence ID" value="NZ_CBCRVV010000025.1"/>
</dbReference>
<dbReference type="Pfam" id="PF17876">
    <property type="entry name" value="CSD2"/>
    <property type="match status" value="1"/>
</dbReference>
<comment type="function">
    <text evidence="6">3'-5' exoribonuclease that releases 5'-nucleoside monophosphates and is involved in maturation of structured RNAs.</text>
</comment>
<dbReference type="EC" id="3.1.13.1" evidence="6"/>
<evidence type="ECO:0000256" key="5">
    <source>
        <dbReference type="ARBA" id="ARBA00022884"/>
    </source>
</evidence>
<dbReference type="PANTHER" id="PTHR23355">
    <property type="entry name" value="RIBONUCLEASE"/>
    <property type="match status" value="1"/>
</dbReference>
<comment type="subcellular location">
    <subcellularLocation>
        <location evidence="6">Cytoplasm</location>
    </subcellularLocation>
</comment>
<keyword evidence="4 6" id="KW-0269">Exonuclease</keyword>
<feature type="region of interest" description="Disordered" evidence="7">
    <location>
        <begin position="63"/>
        <end position="96"/>
    </location>
</feature>
<dbReference type="SMART" id="SM00955">
    <property type="entry name" value="RNB"/>
    <property type="match status" value="1"/>
</dbReference>
<dbReference type="GO" id="GO:0008859">
    <property type="term" value="F:exoribonuclease II activity"/>
    <property type="evidence" value="ECO:0007669"/>
    <property type="project" value="UniProtKB-UniRule"/>
</dbReference>
<feature type="compositionally biased region" description="Basic residues" evidence="7">
    <location>
        <begin position="817"/>
        <end position="830"/>
    </location>
</feature>
<evidence type="ECO:0000256" key="7">
    <source>
        <dbReference type="SAM" id="MobiDB-lite"/>
    </source>
</evidence>
<dbReference type="InterPro" id="IPR003029">
    <property type="entry name" value="S1_domain"/>
</dbReference>
<evidence type="ECO:0000256" key="4">
    <source>
        <dbReference type="ARBA" id="ARBA00022839"/>
    </source>
</evidence>
<gene>
    <name evidence="6" type="primary">rnr</name>
    <name evidence="9" type="ORF">FPL22_02335</name>
</gene>
<evidence type="ECO:0000313" key="10">
    <source>
        <dbReference type="Proteomes" id="UP000315648"/>
    </source>
</evidence>
<dbReference type="InterPro" id="IPR012340">
    <property type="entry name" value="NA-bd_OB-fold"/>
</dbReference>
<dbReference type="GO" id="GO:0006402">
    <property type="term" value="P:mRNA catabolic process"/>
    <property type="evidence" value="ECO:0007669"/>
    <property type="project" value="TreeGrafter"/>
</dbReference>
<keyword evidence="5 6" id="KW-0694">RNA-binding</keyword>
<evidence type="ECO:0000256" key="2">
    <source>
        <dbReference type="ARBA" id="ARBA00022722"/>
    </source>
</evidence>
<keyword evidence="2 6" id="KW-0540">Nuclease</keyword>
<dbReference type="OrthoDB" id="9764149at2"/>
<feature type="region of interest" description="Disordered" evidence="7">
    <location>
        <begin position="779"/>
        <end position="830"/>
    </location>
</feature>
<dbReference type="EMBL" id="VMBG01000001">
    <property type="protein sequence ID" value="TSJ78166.1"/>
    <property type="molecule type" value="Genomic_DNA"/>
</dbReference>
<dbReference type="InterPro" id="IPR040476">
    <property type="entry name" value="CSD2"/>
</dbReference>
<dbReference type="PROSITE" id="PS01175">
    <property type="entry name" value="RIBONUCLEASE_II"/>
    <property type="match status" value="1"/>
</dbReference>
<keyword evidence="3 6" id="KW-0378">Hydrolase</keyword>
<dbReference type="InterPro" id="IPR050180">
    <property type="entry name" value="RNR_Ribonuclease"/>
</dbReference>
<comment type="caution">
    <text evidence="9">The sequence shown here is derived from an EMBL/GenBank/DDBJ whole genome shotgun (WGS) entry which is preliminary data.</text>
</comment>
<organism evidence="9 10">
    <name type="scientific">Rariglobus hedericola</name>
    <dbReference type="NCBI Taxonomy" id="2597822"/>
    <lineage>
        <taxon>Bacteria</taxon>
        <taxon>Pseudomonadati</taxon>
        <taxon>Verrucomicrobiota</taxon>
        <taxon>Opitutia</taxon>
        <taxon>Opitutales</taxon>
        <taxon>Opitutaceae</taxon>
        <taxon>Rariglobus</taxon>
    </lineage>
</organism>
<keyword evidence="10" id="KW-1185">Reference proteome</keyword>
<dbReference type="GO" id="GO:0005829">
    <property type="term" value="C:cytosol"/>
    <property type="evidence" value="ECO:0007669"/>
    <property type="project" value="TreeGrafter"/>
</dbReference>
<evidence type="ECO:0000313" key="9">
    <source>
        <dbReference type="EMBL" id="TSJ78166.1"/>
    </source>
</evidence>
<dbReference type="InterPro" id="IPR001900">
    <property type="entry name" value="RNase_II/R"/>
</dbReference>
<dbReference type="GO" id="GO:0003723">
    <property type="term" value="F:RNA binding"/>
    <property type="evidence" value="ECO:0007669"/>
    <property type="project" value="UniProtKB-UniRule"/>
</dbReference>